<accession>A0ABW8Y168</accession>
<dbReference type="Proteomes" id="UP001629058">
    <property type="component" value="Unassembled WGS sequence"/>
</dbReference>
<dbReference type="RefSeq" id="WP_408089252.1">
    <property type="nucleotide sequence ID" value="NZ_JBELPY010000004.1"/>
</dbReference>
<proteinExistence type="predicted"/>
<gene>
    <name evidence="1" type="ORF">ABS765_07770</name>
</gene>
<comment type="caution">
    <text evidence="1">The sequence shown here is derived from an EMBL/GenBank/DDBJ whole genome shotgun (WGS) entry which is preliminary data.</text>
</comment>
<dbReference type="EMBL" id="JBELPY010000004">
    <property type="protein sequence ID" value="MFL9833924.1"/>
    <property type="molecule type" value="Genomic_DNA"/>
</dbReference>
<evidence type="ECO:0000313" key="2">
    <source>
        <dbReference type="Proteomes" id="UP001629058"/>
    </source>
</evidence>
<name>A0ABW8Y168_9FLAO</name>
<keyword evidence="2" id="KW-1185">Reference proteome</keyword>
<protein>
    <submittedName>
        <fullName evidence="1">DUF2797 domain-containing protein</fullName>
    </submittedName>
</protein>
<organism evidence="1 2">
    <name type="scientific">Chryseobacterium terrae</name>
    <dbReference type="NCBI Taxonomy" id="3163299"/>
    <lineage>
        <taxon>Bacteria</taxon>
        <taxon>Pseudomonadati</taxon>
        <taxon>Bacteroidota</taxon>
        <taxon>Flavobacteriia</taxon>
        <taxon>Flavobacteriales</taxon>
        <taxon>Weeksellaceae</taxon>
        <taxon>Chryseobacterium group</taxon>
        <taxon>Chryseobacterium</taxon>
    </lineage>
</organism>
<dbReference type="InterPro" id="IPR021246">
    <property type="entry name" value="DUF2797"/>
</dbReference>
<evidence type="ECO:0000313" key="1">
    <source>
        <dbReference type="EMBL" id="MFL9833924.1"/>
    </source>
</evidence>
<reference evidence="1 2" key="1">
    <citation type="submission" date="2024-06" db="EMBL/GenBank/DDBJ databases">
        <authorList>
            <person name="Kaempfer P."/>
            <person name="Viver T."/>
        </authorList>
    </citation>
    <scope>NUCLEOTIDE SEQUENCE [LARGE SCALE GENOMIC DNA]</scope>
    <source>
        <strain evidence="1 2">ST-37</strain>
    </source>
</reference>
<dbReference type="Pfam" id="PF10977">
    <property type="entry name" value="DUF2797"/>
    <property type="match status" value="1"/>
</dbReference>
<sequence length="263" mass="30477">MHFQGQILKMTSFNDQPIQYYLNLSGDLIHMNELFGKELTIKHTGFQCVNCGLDKTIYRMGFCKNCFFESPYASDTIIRPELSTAHLGIGERDLEIEKQIQLQPHTVYLAYTGDVKVGVTRNTQIPTRWIDQGATFALPIARTENRYEAGMIEVALKEHLPDKTNWRKMLQDDFEDEIDLADFQQKIKEYFPDDFQQFYSDGEEMWKFDYPFSKPEKIASLSLDKKPEFTAVLNGIKGQYLSFEGGNFMNVRSHEGYVIELSV</sequence>